<feature type="region of interest" description="Disordered" evidence="1">
    <location>
        <begin position="1"/>
        <end position="54"/>
    </location>
</feature>
<name>A0A3D9L9Q7_9MICC</name>
<dbReference type="AlphaFoldDB" id="A0A3D9L9Q7"/>
<dbReference type="RefSeq" id="WP_170144496.1">
    <property type="nucleotide sequence ID" value="NZ_QREH01000001.1"/>
</dbReference>
<feature type="compositionally biased region" description="Acidic residues" evidence="1">
    <location>
        <begin position="33"/>
        <end position="42"/>
    </location>
</feature>
<dbReference type="EMBL" id="QREH01000001">
    <property type="protein sequence ID" value="REE02424.1"/>
    <property type="molecule type" value="Genomic_DNA"/>
</dbReference>
<organism evidence="2 3">
    <name type="scientific">Citricoccus muralis</name>
    <dbReference type="NCBI Taxonomy" id="169134"/>
    <lineage>
        <taxon>Bacteria</taxon>
        <taxon>Bacillati</taxon>
        <taxon>Actinomycetota</taxon>
        <taxon>Actinomycetes</taxon>
        <taxon>Micrococcales</taxon>
        <taxon>Micrococcaceae</taxon>
        <taxon>Citricoccus</taxon>
    </lineage>
</organism>
<evidence type="ECO:0000256" key="1">
    <source>
        <dbReference type="SAM" id="MobiDB-lite"/>
    </source>
</evidence>
<accession>A0A3D9L9Q7</accession>
<comment type="caution">
    <text evidence="2">The sequence shown here is derived from an EMBL/GenBank/DDBJ whole genome shotgun (WGS) entry which is preliminary data.</text>
</comment>
<feature type="compositionally biased region" description="Basic and acidic residues" evidence="1">
    <location>
        <begin position="1"/>
        <end position="23"/>
    </location>
</feature>
<proteinExistence type="predicted"/>
<gene>
    <name evidence="2" type="ORF">C8E99_0194</name>
</gene>
<evidence type="ECO:0000313" key="3">
    <source>
        <dbReference type="Proteomes" id="UP000256727"/>
    </source>
</evidence>
<evidence type="ECO:0000313" key="2">
    <source>
        <dbReference type="EMBL" id="REE02424.1"/>
    </source>
</evidence>
<keyword evidence="3" id="KW-1185">Reference proteome</keyword>
<sequence>MSTDPRKEAASEKERRNETRSTEDDQSTTGPETEQELDEQVEESFPASDPPANY</sequence>
<dbReference type="Proteomes" id="UP000256727">
    <property type="component" value="Unassembled WGS sequence"/>
</dbReference>
<reference evidence="2 3" key="1">
    <citation type="submission" date="2018-07" db="EMBL/GenBank/DDBJ databases">
        <title>Sequencing the genomes of 1000 actinobacteria strains.</title>
        <authorList>
            <person name="Klenk H.-P."/>
        </authorList>
    </citation>
    <scope>NUCLEOTIDE SEQUENCE [LARGE SCALE GENOMIC DNA]</scope>
    <source>
        <strain evidence="2 3">DSM 14442</strain>
    </source>
</reference>
<protein>
    <submittedName>
        <fullName evidence="2">Uncharacterized protein</fullName>
    </submittedName>
</protein>